<dbReference type="InterPro" id="IPR036937">
    <property type="entry name" value="Adhesion_dom_fimbrial_sf"/>
</dbReference>
<organism evidence="6 7">
    <name type="scientific">Stenotrophomonas lacuserhaii</name>
    <dbReference type="NCBI Taxonomy" id="2760084"/>
    <lineage>
        <taxon>Bacteria</taxon>
        <taxon>Pseudomonadati</taxon>
        <taxon>Pseudomonadota</taxon>
        <taxon>Gammaproteobacteria</taxon>
        <taxon>Lysobacterales</taxon>
        <taxon>Lysobacteraceae</taxon>
        <taxon>Stenotrophomonas</taxon>
    </lineage>
</organism>
<sequence length="180" mass="18513">MQRPHAAEQIMTYSIHATLAALATAASPSAVGATLLEVRGELIAGTCVVQQGGSTAFTMTAVPPTALHQTGPGPRSTFTITIRCPGAPNLQQLGIGFDGPRAADRRSLALTAASTAKGLGVALFDEGGREIELGLQSIRFMSIGSREQGLLHGAAAFRRIADGSTAGTANAEGQLTLIYR</sequence>
<evidence type="ECO:0000256" key="1">
    <source>
        <dbReference type="ARBA" id="ARBA00004561"/>
    </source>
</evidence>
<evidence type="ECO:0000313" key="7">
    <source>
        <dbReference type="Proteomes" id="UP000636938"/>
    </source>
</evidence>
<evidence type="ECO:0000256" key="4">
    <source>
        <dbReference type="ARBA" id="ARBA00023263"/>
    </source>
</evidence>
<dbReference type="RefSeq" id="WP_191771676.1">
    <property type="nucleotide sequence ID" value="NZ_JACSQS010000019.1"/>
</dbReference>
<name>A0A8X8K1F9_9GAMM</name>
<evidence type="ECO:0000313" key="6">
    <source>
        <dbReference type="EMBL" id="MBD7955583.1"/>
    </source>
</evidence>
<keyword evidence="4" id="KW-0281">Fimbrium</keyword>
<comment type="subcellular location">
    <subcellularLocation>
        <location evidence="1">Fimbrium</location>
    </subcellularLocation>
</comment>
<dbReference type="GO" id="GO:0009289">
    <property type="term" value="C:pilus"/>
    <property type="evidence" value="ECO:0007669"/>
    <property type="project" value="UniProtKB-SubCell"/>
</dbReference>
<dbReference type="AlphaFoldDB" id="A0A8X8K1F9"/>
<reference evidence="6 7" key="1">
    <citation type="submission" date="2020-08" db="EMBL/GenBank/DDBJ databases">
        <title>A Genomic Blueprint of the Chicken Gut Microbiome.</title>
        <authorList>
            <person name="Gilroy R."/>
            <person name="Ravi A."/>
            <person name="Getino M."/>
            <person name="Pursley I."/>
            <person name="Horton D.L."/>
            <person name="Alikhan N.-F."/>
            <person name="Baker D."/>
            <person name="Gharbi K."/>
            <person name="Hall N."/>
            <person name="Watson M."/>
            <person name="Adriaenssens E.M."/>
            <person name="Foster-Nyarko E."/>
            <person name="Jarju S."/>
            <person name="Secka A."/>
            <person name="Antonio M."/>
            <person name="Oren A."/>
            <person name="Chaudhuri R."/>
            <person name="La Ragione R.M."/>
            <person name="Hildebrand F."/>
            <person name="Pallen M.J."/>
        </authorList>
    </citation>
    <scope>NUCLEOTIDE SEQUENCE [LARGE SCALE GENOMIC DNA]</scope>
    <source>
        <strain evidence="6 7">Sa5BUN4</strain>
    </source>
</reference>
<comment type="similarity">
    <text evidence="2">Belongs to the fimbrial protein family.</text>
</comment>
<dbReference type="InterPro" id="IPR050263">
    <property type="entry name" value="Bact_Fimbrial_Adh_Pro"/>
</dbReference>
<gene>
    <name evidence="6" type="ORF">H9654_15385</name>
</gene>
<dbReference type="InterPro" id="IPR008966">
    <property type="entry name" value="Adhesion_dom_sf"/>
</dbReference>
<dbReference type="GO" id="GO:0043709">
    <property type="term" value="P:cell adhesion involved in single-species biofilm formation"/>
    <property type="evidence" value="ECO:0007669"/>
    <property type="project" value="TreeGrafter"/>
</dbReference>
<evidence type="ECO:0000256" key="2">
    <source>
        <dbReference type="ARBA" id="ARBA00006671"/>
    </source>
</evidence>
<dbReference type="PANTHER" id="PTHR33420">
    <property type="entry name" value="FIMBRIAL SUBUNIT ELFA-RELATED"/>
    <property type="match status" value="1"/>
</dbReference>
<dbReference type="InterPro" id="IPR000259">
    <property type="entry name" value="Adhesion_dom_fimbrial"/>
</dbReference>
<evidence type="ECO:0000259" key="5">
    <source>
        <dbReference type="Pfam" id="PF00419"/>
    </source>
</evidence>
<dbReference type="SUPFAM" id="SSF49401">
    <property type="entry name" value="Bacterial adhesins"/>
    <property type="match status" value="1"/>
</dbReference>
<dbReference type="PANTHER" id="PTHR33420:SF3">
    <property type="entry name" value="FIMBRIAL SUBUNIT ELFA"/>
    <property type="match status" value="1"/>
</dbReference>
<keyword evidence="7" id="KW-1185">Reference proteome</keyword>
<dbReference type="Gene3D" id="2.60.40.1090">
    <property type="entry name" value="Fimbrial-type adhesion domain"/>
    <property type="match status" value="1"/>
</dbReference>
<proteinExistence type="inferred from homology"/>
<comment type="caution">
    <text evidence="6">The sequence shown here is derived from an EMBL/GenBank/DDBJ whole genome shotgun (WGS) entry which is preliminary data.</text>
</comment>
<evidence type="ECO:0000256" key="3">
    <source>
        <dbReference type="ARBA" id="ARBA00022729"/>
    </source>
</evidence>
<protein>
    <submittedName>
        <fullName evidence="6">Fimbrial protein</fullName>
    </submittedName>
</protein>
<feature type="domain" description="Fimbrial-type adhesion" evidence="5">
    <location>
        <begin position="37"/>
        <end position="179"/>
    </location>
</feature>
<keyword evidence="3" id="KW-0732">Signal</keyword>
<dbReference type="Pfam" id="PF00419">
    <property type="entry name" value="Fimbrial"/>
    <property type="match status" value="1"/>
</dbReference>
<dbReference type="Proteomes" id="UP000636938">
    <property type="component" value="Unassembled WGS sequence"/>
</dbReference>
<dbReference type="EMBL" id="JACSQS010000019">
    <property type="protein sequence ID" value="MBD7955583.1"/>
    <property type="molecule type" value="Genomic_DNA"/>
</dbReference>
<accession>A0A8X8K1F9</accession>